<dbReference type="Gene3D" id="3.40.50.360">
    <property type="match status" value="1"/>
</dbReference>
<dbReference type="GO" id="GO:0005829">
    <property type="term" value="C:cytosol"/>
    <property type="evidence" value="ECO:0007669"/>
    <property type="project" value="TreeGrafter"/>
</dbReference>
<keyword evidence="2" id="KW-0560">Oxidoreductase</keyword>
<reference evidence="2 3" key="1">
    <citation type="journal article" date="2016" name="Front. Microbiol.">
        <title>Comparative Genomic Analysis Reveals a Diverse Repertoire of Genes Involved in Prokaryote-Eukaryote Interactions within the Pseudovibrio Genus.</title>
        <authorList>
            <person name="Romano S."/>
            <person name="Fernandez-Guerra A."/>
            <person name="Reen F.J."/>
            <person name="Glockner F.O."/>
            <person name="Crowley S.P."/>
            <person name="O'Sullivan O."/>
            <person name="Cotter P.D."/>
            <person name="Adams C."/>
            <person name="Dobson A.D."/>
            <person name="O'Gara F."/>
        </authorList>
    </citation>
    <scope>NUCLEOTIDE SEQUENCE [LARGE SCALE GENOMIC DNA]</scope>
    <source>
        <strain evidence="2 3">Ad2</strain>
    </source>
</reference>
<dbReference type="EMBL" id="LMCB01000013">
    <property type="protein sequence ID" value="KZL19579.1"/>
    <property type="molecule type" value="Genomic_DNA"/>
</dbReference>
<dbReference type="Proteomes" id="UP000076577">
    <property type="component" value="Unassembled WGS sequence"/>
</dbReference>
<dbReference type="EC" id="1.7.1.6" evidence="2"/>
<dbReference type="GO" id="GO:0050446">
    <property type="term" value="F:azobenzene reductase (NADP+) activity"/>
    <property type="evidence" value="ECO:0007669"/>
    <property type="project" value="UniProtKB-EC"/>
</dbReference>
<dbReference type="RefSeq" id="WP_068005108.1">
    <property type="nucleotide sequence ID" value="NZ_FOFM01000002.1"/>
</dbReference>
<evidence type="ECO:0000313" key="3">
    <source>
        <dbReference type="Proteomes" id="UP000076577"/>
    </source>
</evidence>
<dbReference type="InterPro" id="IPR029039">
    <property type="entry name" value="Flavoprotein-like_sf"/>
</dbReference>
<gene>
    <name evidence="2" type="primary">azr</name>
    <name evidence="2" type="ORF">PsAD2_01858</name>
</gene>
<comment type="caution">
    <text evidence="2">The sequence shown here is derived from an EMBL/GenBank/DDBJ whole genome shotgun (WGS) entry which is preliminary data.</text>
</comment>
<dbReference type="PATRIC" id="fig|989403.3.peg.1989"/>
<dbReference type="InterPro" id="IPR050712">
    <property type="entry name" value="NAD(P)H-dep_reductase"/>
</dbReference>
<dbReference type="SUPFAM" id="SSF52218">
    <property type="entry name" value="Flavoproteins"/>
    <property type="match status" value="1"/>
</dbReference>
<evidence type="ECO:0000313" key="2">
    <source>
        <dbReference type="EMBL" id="KZL19579.1"/>
    </source>
</evidence>
<organism evidence="2 3">
    <name type="scientific">Pseudovibrio axinellae</name>
    <dbReference type="NCBI Taxonomy" id="989403"/>
    <lineage>
        <taxon>Bacteria</taxon>
        <taxon>Pseudomonadati</taxon>
        <taxon>Pseudomonadota</taxon>
        <taxon>Alphaproteobacteria</taxon>
        <taxon>Hyphomicrobiales</taxon>
        <taxon>Stappiaceae</taxon>
        <taxon>Pseudovibrio</taxon>
    </lineage>
</organism>
<name>A0A165Z7G7_9HYPH</name>
<dbReference type="Pfam" id="PF03358">
    <property type="entry name" value="FMN_red"/>
    <property type="match status" value="1"/>
</dbReference>
<dbReference type="OrthoDB" id="9812295at2"/>
<evidence type="ECO:0000259" key="1">
    <source>
        <dbReference type="Pfam" id="PF03358"/>
    </source>
</evidence>
<dbReference type="AlphaFoldDB" id="A0A165Z7G7"/>
<accession>A0A165Z7G7</accession>
<keyword evidence="3" id="KW-1185">Reference proteome</keyword>
<sequence length="196" mass="21844">MKPKILVFSGSTRKGSYNKMLAKLVSKHLTHAKADVTTICLSDYPLPLYDGDLEENVGIPENVFKLRALIEAHHGIFIACPEYNSSITPLLKNTLDWISRIQLPDEEPLQVFQKSVYAVGGATPGVYGSMRGLLHLRTVLEMSLGCLVLPEMISINFAAKAFDENGDLTKAHHAKRMQKLVERFVKEASHVKLQDN</sequence>
<protein>
    <submittedName>
        <fullName evidence="2">NADPH azoreductase</fullName>
        <ecNumber evidence="2">1.7.1.6</ecNumber>
    </submittedName>
</protein>
<dbReference type="STRING" id="989403.SAMN05421798_102419"/>
<dbReference type="PANTHER" id="PTHR30543">
    <property type="entry name" value="CHROMATE REDUCTASE"/>
    <property type="match status" value="1"/>
</dbReference>
<dbReference type="InterPro" id="IPR005025">
    <property type="entry name" value="FMN_Rdtase-like_dom"/>
</dbReference>
<feature type="domain" description="NADPH-dependent FMN reductase-like" evidence="1">
    <location>
        <begin position="3"/>
        <end position="158"/>
    </location>
</feature>
<dbReference type="PANTHER" id="PTHR30543:SF21">
    <property type="entry name" value="NAD(P)H-DEPENDENT FMN REDUCTASE LOT6"/>
    <property type="match status" value="1"/>
</dbReference>
<dbReference type="GO" id="GO:0010181">
    <property type="term" value="F:FMN binding"/>
    <property type="evidence" value="ECO:0007669"/>
    <property type="project" value="TreeGrafter"/>
</dbReference>
<proteinExistence type="predicted"/>